<dbReference type="Proteomes" id="UP001164746">
    <property type="component" value="Chromosome 10"/>
</dbReference>
<gene>
    <name evidence="2" type="ORF">MAR_031702</name>
</gene>
<dbReference type="InterPro" id="IPR000242">
    <property type="entry name" value="PTP_cat"/>
</dbReference>
<feature type="domain" description="Tyrosine-protein phosphatase" evidence="1">
    <location>
        <begin position="105"/>
        <end position="209"/>
    </location>
</feature>
<evidence type="ECO:0000313" key="2">
    <source>
        <dbReference type="EMBL" id="WAR17108.1"/>
    </source>
</evidence>
<keyword evidence="3" id="KW-1185">Reference proteome</keyword>
<dbReference type="EMBL" id="CP111021">
    <property type="protein sequence ID" value="WAR17108.1"/>
    <property type="molecule type" value="Genomic_DNA"/>
</dbReference>
<dbReference type="PANTHER" id="PTHR19134:SF449">
    <property type="entry name" value="TYROSINE-PROTEIN PHOSPHATASE 1"/>
    <property type="match status" value="1"/>
</dbReference>
<dbReference type="Gene3D" id="3.90.190.10">
    <property type="entry name" value="Protein tyrosine phosphatase superfamily"/>
    <property type="match status" value="1"/>
</dbReference>
<dbReference type="PROSITE" id="PS50055">
    <property type="entry name" value="TYR_PHOSPHATASE_PTP"/>
    <property type="match status" value="1"/>
</dbReference>
<accession>A0ABY7F8V3</accession>
<evidence type="ECO:0000259" key="1">
    <source>
        <dbReference type="PROSITE" id="PS50055"/>
    </source>
</evidence>
<reference evidence="2" key="1">
    <citation type="submission" date="2022-11" db="EMBL/GenBank/DDBJ databases">
        <title>Centuries of genome instability and evolution in soft-shell clam transmissible cancer (bioRxiv).</title>
        <authorList>
            <person name="Hart S.F.M."/>
            <person name="Yonemitsu M.A."/>
            <person name="Giersch R.M."/>
            <person name="Beal B.F."/>
            <person name="Arriagada G."/>
            <person name="Davis B.W."/>
            <person name="Ostrander E.A."/>
            <person name="Goff S.P."/>
            <person name="Metzger M.J."/>
        </authorList>
    </citation>
    <scope>NUCLEOTIDE SEQUENCE</scope>
    <source>
        <strain evidence="2">MELC-2E11</strain>
        <tissue evidence="2">Siphon/mantle</tissue>
    </source>
</reference>
<name>A0ABY7F8V3_MYAAR</name>
<sequence length="209" mass="24212">LKGNKLNEDISNGTDHSGIIQANVKQEAGHRVNIQTQHVELVMTDETIEDDGLEIDDDDKIARTTAIKFEEKSGIYYNNADKINNQKVVVNNLTKYVIGMNDIDIEEEFEKFPYGLTKSYDDSQKQGNIERNRYKEIYPLLINGYKKQHAYLAALGPMSKQLEDFSPFWQMIWQKKVEEIVMLTNLVEDGSEDEYTEFTRREFTITKVS</sequence>
<protein>
    <submittedName>
        <fullName evidence="2">PTPRT-like protein</fullName>
    </submittedName>
</protein>
<feature type="non-terminal residue" evidence="2">
    <location>
        <position position="1"/>
    </location>
</feature>
<dbReference type="InterPro" id="IPR050348">
    <property type="entry name" value="Protein-Tyr_Phosphatase"/>
</dbReference>
<dbReference type="Pfam" id="PF00102">
    <property type="entry name" value="Y_phosphatase"/>
    <property type="match status" value="1"/>
</dbReference>
<proteinExistence type="predicted"/>
<dbReference type="PANTHER" id="PTHR19134">
    <property type="entry name" value="RECEPTOR-TYPE TYROSINE-PROTEIN PHOSPHATASE"/>
    <property type="match status" value="1"/>
</dbReference>
<organism evidence="2 3">
    <name type="scientific">Mya arenaria</name>
    <name type="common">Soft-shell clam</name>
    <dbReference type="NCBI Taxonomy" id="6604"/>
    <lineage>
        <taxon>Eukaryota</taxon>
        <taxon>Metazoa</taxon>
        <taxon>Spiralia</taxon>
        <taxon>Lophotrochozoa</taxon>
        <taxon>Mollusca</taxon>
        <taxon>Bivalvia</taxon>
        <taxon>Autobranchia</taxon>
        <taxon>Heteroconchia</taxon>
        <taxon>Euheterodonta</taxon>
        <taxon>Imparidentia</taxon>
        <taxon>Neoheterodontei</taxon>
        <taxon>Myida</taxon>
        <taxon>Myoidea</taxon>
        <taxon>Myidae</taxon>
        <taxon>Mya</taxon>
    </lineage>
</organism>
<dbReference type="InterPro" id="IPR029021">
    <property type="entry name" value="Prot-tyrosine_phosphatase-like"/>
</dbReference>
<evidence type="ECO:0000313" key="3">
    <source>
        <dbReference type="Proteomes" id="UP001164746"/>
    </source>
</evidence>
<dbReference type="SUPFAM" id="SSF52799">
    <property type="entry name" value="(Phosphotyrosine protein) phosphatases II"/>
    <property type="match status" value="1"/>
</dbReference>